<dbReference type="eggNOG" id="COG3411">
    <property type="taxonomic scope" value="Bacteria"/>
</dbReference>
<sequence>MSSSRPTEVDDPTVTGSVRQPATLVVGMSIADVVRRDELLSAAAELDASLAFLQQGDPSVDAELTRLADDGVAVVRVVGVDLGPVAPAHSWLRRIVAHWWRARTGPRPEVHVATRLARSLTDPATVLEETRPITGTEPGLTSDAWERVPGYRHQVLVCRGPRCTAQGAVDSWRALVLAMMERGLGDDDALIVQTGCQFPCNQAPVFTVQPDDVWYGHVDPPTATRIVEEHLVGGRPLADHRAPRR</sequence>
<dbReference type="CDD" id="cd02980">
    <property type="entry name" value="TRX_Fd_family"/>
    <property type="match status" value="1"/>
</dbReference>
<evidence type="ECO:0008006" key="3">
    <source>
        <dbReference type="Google" id="ProtNLM"/>
    </source>
</evidence>
<dbReference type="SUPFAM" id="SSF52833">
    <property type="entry name" value="Thioredoxin-like"/>
    <property type="match status" value="1"/>
</dbReference>
<dbReference type="EMBL" id="CAIZ01000135">
    <property type="protein sequence ID" value="CCH70677.1"/>
    <property type="molecule type" value="Genomic_DNA"/>
</dbReference>
<dbReference type="HOGENOM" id="CLU_093060_0_0_11"/>
<evidence type="ECO:0000313" key="2">
    <source>
        <dbReference type="Proteomes" id="UP000013167"/>
    </source>
</evidence>
<dbReference type="InterPro" id="IPR036249">
    <property type="entry name" value="Thioredoxin-like_sf"/>
</dbReference>
<name>N0E1D3_9MICO</name>
<protein>
    <recommendedName>
        <fullName evidence="3">(2Fe-2S) ferredoxin domain-containing protein</fullName>
    </recommendedName>
</protein>
<dbReference type="Gene3D" id="3.40.30.10">
    <property type="entry name" value="Glutaredoxin"/>
    <property type="match status" value="1"/>
</dbReference>
<dbReference type="RefSeq" id="WP_010850520.1">
    <property type="nucleotide sequence ID" value="NZ_HF570956.1"/>
</dbReference>
<accession>N0E1D3</accession>
<dbReference type="Proteomes" id="UP000013167">
    <property type="component" value="Unassembled WGS sequence"/>
</dbReference>
<dbReference type="STRING" id="1193181.BN10_640002"/>
<proteinExistence type="predicted"/>
<dbReference type="AlphaFoldDB" id="N0E1D3"/>
<organism evidence="1 2">
    <name type="scientific">Phycicoccus elongatus Lp2</name>
    <dbReference type="NCBI Taxonomy" id="1193181"/>
    <lineage>
        <taxon>Bacteria</taxon>
        <taxon>Bacillati</taxon>
        <taxon>Actinomycetota</taxon>
        <taxon>Actinomycetes</taxon>
        <taxon>Micrococcales</taxon>
        <taxon>Intrasporangiaceae</taxon>
        <taxon>Phycicoccus</taxon>
    </lineage>
</organism>
<reference evidence="1 2" key="1">
    <citation type="journal article" date="2013" name="ISME J.">
        <title>A metabolic model for members of the genus Tetrasphaera involved in enhanced biological phosphorus removal.</title>
        <authorList>
            <person name="Kristiansen R."/>
            <person name="Nguyen H.T.T."/>
            <person name="Saunders A.M."/>
            <person name="Nielsen J.L."/>
            <person name="Wimmer R."/>
            <person name="Le V.Q."/>
            <person name="McIlroy S.J."/>
            <person name="Petrovski S."/>
            <person name="Seviour R.J."/>
            <person name="Calteau A."/>
            <person name="Nielsen K.L."/>
            <person name="Nielsen P.H."/>
        </authorList>
    </citation>
    <scope>NUCLEOTIDE SEQUENCE [LARGE SCALE GENOMIC DNA]</scope>
    <source>
        <strain evidence="1 2">Lp2</strain>
    </source>
</reference>
<gene>
    <name evidence="1" type="ORF">BN10_640002</name>
</gene>
<evidence type="ECO:0000313" key="1">
    <source>
        <dbReference type="EMBL" id="CCH70677.1"/>
    </source>
</evidence>
<comment type="caution">
    <text evidence="1">The sequence shown here is derived from an EMBL/GenBank/DDBJ whole genome shotgun (WGS) entry which is preliminary data.</text>
</comment>
<keyword evidence="2" id="KW-1185">Reference proteome</keyword>